<dbReference type="RefSeq" id="XP_001874885.1">
    <property type="nucleotide sequence ID" value="XM_001874850.1"/>
</dbReference>
<dbReference type="GeneID" id="6071045"/>
<gene>
    <name evidence="2" type="ORF">LACBIDRAFT_306045</name>
</gene>
<dbReference type="HOGENOM" id="CLU_016307_0_0_1"/>
<dbReference type="OrthoDB" id="2535907at2759"/>
<organism evidence="3">
    <name type="scientific">Laccaria bicolor (strain S238N-H82 / ATCC MYA-4686)</name>
    <name type="common">Bicoloured deceiver</name>
    <name type="synonym">Laccaria laccata var. bicolor</name>
    <dbReference type="NCBI Taxonomy" id="486041"/>
    <lineage>
        <taxon>Eukaryota</taxon>
        <taxon>Fungi</taxon>
        <taxon>Dikarya</taxon>
        <taxon>Basidiomycota</taxon>
        <taxon>Agaricomycotina</taxon>
        <taxon>Agaricomycetes</taxon>
        <taxon>Agaricomycetidae</taxon>
        <taxon>Agaricales</taxon>
        <taxon>Agaricineae</taxon>
        <taxon>Hydnangiaceae</taxon>
        <taxon>Laccaria</taxon>
    </lineage>
</organism>
<sequence length="721" mass="80052">MLSVPPKGKVKEQTHWRAGWWDFYPFVEPKRPIQWSHSSVIFTAHASQPLVIARHISSSKQFILPSPSPILDSPLSYDPPSVILASPGDDWLFAYFPRQDGDGTGCLWIRAARIDDWQIKGCWSFPNGGGVVAGRWLSKQRDWIPGPSGLPIRMPPLGPKTPITHHCLLLVTQDYQVQLCYLRLYAPSITFIKCSLKYPGIAMENQPSNTERSEGSKASRLCVDAAVGLSYNESSILIAMHSHCIPSRSALPSQAETMGHDVQAESTQHPNADLCNDWETWGEESSIELCEVQIEFNGTTLALATHPLSSPDQSDGKLSGLTFVSAPPEGAEEKGKLYLIATYLDFEDFTTTPTSQLVLFSLNRRPLSAGMDHSWACSRECARSFKQGVLALVQPHTTVNQWSIFAAVLDCSGTRKGSKQTAVGTIKVLNILDLTESEDWEQVPIRSPPEQVGREVPLSVTISPNCRLLCTLSSSLWHSQIAIHPLPKCRSTNGLTSENQQFSLGLDLASAIIGRRTVDDIVHMLSLQILPIDEVVDVLNHALEVLDGSSVSPRSTTWDILGAATEIYRLRAITLQNDDERNTLNARWQAAHDMCSIAACNIAFEDCREGETYGLDAVWELIGLCRWVVEFFEKLMKECVLYSNPIHEDGGGASNSRKQKSLSSDGRKQRSPSNESNLSPNSFEPRPSLRHTEPLHHPSTLETFSNLSRLLVCWRRKLSYC</sequence>
<keyword evidence="3" id="KW-1185">Reference proteome</keyword>
<evidence type="ECO:0000313" key="2">
    <source>
        <dbReference type="EMBL" id="EDR14326.1"/>
    </source>
</evidence>
<dbReference type="InParanoid" id="B0CSL0"/>
<evidence type="ECO:0000313" key="3">
    <source>
        <dbReference type="Proteomes" id="UP000001194"/>
    </source>
</evidence>
<name>B0CSL0_LACBS</name>
<accession>B0CSL0</accession>
<dbReference type="STRING" id="486041.B0CSL0"/>
<feature type="compositionally biased region" description="Low complexity" evidence="1">
    <location>
        <begin position="671"/>
        <end position="685"/>
    </location>
</feature>
<dbReference type="AlphaFoldDB" id="B0CSL0"/>
<dbReference type="KEGG" id="lbc:LACBIDRAFT_306045"/>
<evidence type="ECO:0000256" key="1">
    <source>
        <dbReference type="SAM" id="MobiDB-lite"/>
    </source>
</evidence>
<reference evidence="2 3" key="1">
    <citation type="journal article" date="2008" name="Nature">
        <title>The genome of Laccaria bicolor provides insights into mycorrhizal symbiosis.</title>
        <authorList>
            <person name="Martin F."/>
            <person name="Aerts A."/>
            <person name="Ahren D."/>
            <person name="Brun A."/>
            <person name="Danchin E.G.J."/>
            <person name="Duchaussoy F."/>
            <person name="Gibon J."/>
            <person name="Kohler A."/>
            <person name="Lindquist E."/>
            <person name="Pereda V."/>
            <person name="Salamov A."/>
            <person name="Shapiro H.J."/>
            <person name="Wuyts J."/>
            <person name="Blaudez D."/>
            <person name="Buee M."/>
            <person name="Brokstein P."/>
            <person name="Canbaeck B."/>
            <person name="Cohen D."/>
            <person name="Courty P.E."/>
            <person name="Coutinho P.M."/>
            <person name="Delaruelle C."/>
            <person name="Detter J.C."/>
            <person name="Deveau A."/>
            <person name="DiFazio S."/>
            <person name="Duplessis S."/>
            <person name="Fraissinet-Tachet L."/>
            <person name="Lucic E."/>
            <person name="Frey-Klett P."/>
            <person name="Fourrey C."/>
            <person name="Feussner I."/>
            <person name="Gay G."/>
            <person name="Grimwood J."/>
            <person name="Hoegger P.J."/>
            <person name="Jain P."/>
            <person name="Kilaru S."/>
            <person name="Labbe J."/>
            <person name="Lin Y.C."/>
            <person name="Legue V."/>
            <person name="Le Tacon F."/>
            <person name="Marmeisse R."/>
            <person name="Melayah D."/>
            <person name="Montanini B."/>
            <person name="Muratet M."/>
            <person name="Nehls U."/>
            <person name="Niculita-Hirzel H."/>
            <person name="Oudot-Le Secq M.P."/>
            <person name="Peter M."/>
            <person name="Quesneville H."/>
            <person name="Rajashekar B."/>
            <person name="Reich M."/>
            <person name="Rouhier N."/>
            <person name="Schmutz J."/>
            <person name="Yin T."/>
            <person name="Chalot M."/>
            <person name="Henrissat B."/>
            <person name="Kuees U."/>
            <person name="Lucas S."/>
            <person name="Van de Peer Y."/>
            <person name="Podila G.K."/>
            <person name="Polle A."/>
            <person name="Pukkila P.J."/>
            <person name="Richardson P.M."/>
            <person name="Rouze P."/>
            <person name="Sanders I.R."/>
            <person name="Stajich J.E."/>
            <person name="Tunlid A."/>
            <person name="Tuskan G."/>
            <person name="Grigoriev I.V."/>
        </authorList>
    </citation>
    <scope>NUCLEOTIDE SEQUENCE [LARGE SCALE GENOMIC DNA]</scope>
    <source>
        <strain evidence="3">S238N-H82 / ATCC MYA-4686</strain>
    </source>
</reference>
<protein>
    <submittedName>
        <fullName evidence="2">Predicted protein</fullName>
    </submittedName>
</protein>
<feature type="region of interest" description="Disordered" evidence="1">
    <location>
        <begin position="650"/>
        <end position="695"/>
    </location>
</feature>
<proteinExistence type="predicted"/>
<dbReference type="EMBL" id="DS547092">
    <property type="protein sequence ID" value="EDR14326.1"/>
    <property type="molecule type" value="Genomic_DNA"/>
</dbReference>
<dbReference type="Proteomes" id="UP000001194">
    <property type="component" value="Unassembled WGS sequence"/>
</dbReference>